<dbReference type="EMBL" id="VFMM01000002">
    <property type="protein sequence ID" value="TQJ12445.1"/>
    <property type="molecule type" value="Genomic_DNA"/>
</dbReference>
<protein>
    <submittedName>
        <fullName evidence="2">Uncharacterized protein (DUF302 family)</fullName>
    </submittedName>
</protein>
<sequence>MTAEVITKTAPGTVAEVAARFRALLDAKQIRVFATIDQAEAARSAGLTLRDTILIIFGNPAAGTPIMSAAPLAALDLPLKLLIWDDNGTTRLTYEPPETLATRRNLTADSVTALNAIHQLTDALT</sequence>
<gene>
    <name evidence="2" type="ORF">FB475_5391</name>
</gene>
<name>A0A542EAV3_9ACTN</name>
<dbReference type="Proteomes" id="UP000316298">
    <property type="component" value="Unassembled WGS sequence"/>
</dbReference>
<accession>A0A542EAV3</accession>
<dbReference type="RefSeq" id="WP_185759446.1">
    <property type="nucleotide sequence ID" value="NZ_BAAAKA010000007.1"/>
</dbReference>
<comment type="caution">
    <text evidence="2">The sequence shown here is derived from an EMBL/GenBank/DDBJ whole genome shotgun (WGS) entry which is preliminary data.</text>
</comment>
<reference evidence="2 3" key="1">
    <citation type="submission" date="2019-06" db="EMBL/GenBank/DDBJ databases">
        <title>Sequencing the genomes of 1000 actinobacteria strains.</title>
        <authorList>
            <person name="Klenk H.-P."/>
        </authorList>
    </citation>
    <scope>NUCLEOTIDE SEQUENCE [LARGE SCALE GENOMIC DNA]</scope>
    <source>
        <strain evidence="2 3">DSM 17305</strain>
    </source>
</reference>
<proteinExistence type="predicted"/>
<evidence type="ECO:0000259" key="1">
    <source>
        <dbReference type="Pfam" id="PF03625"/>
    </source>
</evidence>
<dbReference type="AlphaFoldDB" id="A0A542EAV3"/>
<organism evidence="2 3">
    <name type="scientific">Kribbella jejuensis</name>
    <dbReference type="NCBI Taxonomy" id="236068"/>
    <lineage>
        <taxon>Bacteria</taxon>
        <taxon>Bacillati</taxon>
        <taxon>Actinomycetota</taxon>
        <taxon>Actinomycetes</taxon>
        <taxon>Propionibacteriales</taxon>
        <taxon>Kribbellaceae</taxon>
        <taxon>Kribbella</taxon>
    </lineage>
</organism>
<dbReference type="InterPro" id="IPR035923">
    <property type="entry name" value="TT1751-like_sf"/>
</dbReference>
<dbReference type="Gene3D" id="3.30.310.70">
    <property type="entry name" value="TT1751-like domain"/>
    <property type="match status" value="1"/>
</dbReference>
<keyword evidence="3" id="KW-1185">Reference proteome</keyword>
<evidence type="ECO:0000313" key="3">
    <source>
        <dbReference type="Proteomes" id="UP000316298"/>
    </source>
</evidence>
<dbReference type="CDD" id="cd14797">
    <property type="entry name" value="DUF302"/>
    <property type="match status" value="1"/>
</dbReference>
<evidence type="ECO:0000313" key="2">
    <source>
        <dbReference type="EMBL" id="TQJ12445.1"/>
    </source>
</evidence>
<dbReference type="Pfam" id="PF03625">
    <property type="entry name" value="DUF302"/>
    <property type="match status" value="1"/>
</dbReference>
<dbReference type="PANTHER" id="PTHR38342">
    <property type="entry name" value="SLR5037 PROTEIN"/>
    <property type="match status" value="1"/>
</dbReference>
<feature type="domain" description="DUF302" evidence="1">
    <location>
        <begin position="36"/>
        <end position="95"/>
    </location>
</feature>
<dbReference type="InterPro" id="IPR005180">
    <property type="entry name" value="DUF302"/>
</dbReference>
<dbReference type="PANTHER" id="PTHR38342:SF2">
    <property type="entry name" value="INNER MEMBRANE OR EXPORTED"/>
    <property type="match status" value="1"/>
</dbReference>
<dbReference type="SUPFAM" id="SSF103247">
    <property type="entry name" value="TT1751-like"/>
    <property type="match status" value="1"/>
</dbReference>